<dbReference type="InterPro" id="IPR028098">
    <property type="entry name" value="Glyco_trans_4-like_N"/>
</dbReference>
<protein>
    <recommendedName>
        <fullName evidence="1">D-inositol 3-phosphate glycosyltransferase</fullName>
    </recommendedName>
</protein>
<evidence type="ECO:0000256" key="1">
    <source>
        <dbReference type="ARBA" id="ARBA00021292"/>
    </source>
</evidence>
<dbReference type="Pfam" id="PF13579">
    <property type="entry name" value="Glyco_trans_4_4"/>
    <property type="match status" value="1"/>
</dbReference>
<accession>A0ABR8Z4Y2</accession>
<keyword evidence="2" id="KW-0328">Glycosyltransferase</keyword>
<evidence type="ECO:0000313" key="6">
    <source>
        <dbReference type="Proteomes" id="UP000661894"/>
    </source>
</evidence>
<organism evidence="5 6">
    <name type="scientific">Oceanitalea stevensii</name>
    <dbReference type="NCBI Taxonomy" id="2763072"/>
    <lineage>
        <taxon>Bacteria</taxon>
        <taxon>Bacillati</taxon>
        <taxon>Actinomycetota</taxon>
        <taxon>Actinomycetes</taxon>
        <taxon>Micrococcales</taxon>
        <taxon>Bogoriellaceae</taxon>
        <taxon>Georgenia</taxon>
    </lineage>
</organism>
<dbReference type="InterPro" id="IPR050194">
    <property type="entry name" value="Glycosyltransferase_grp1"/>
</dbReference>
<dbReference type="Gene3D" id="3.40.50.2000">
    <property type="entry name" value="Glycogen Phosphorylase B"/>
    <property type="match status" value="2"/>
</dbReference>
<evidence type="ECO:0000313" key="5">
    <source>
        <dbReference type="EMBL" id="MBD8063394.1"/>
    </source>
</evidence>
<proteinExistence type="predicted"/>
<keyword evidence="6" id="KW-1185">Reference proteome</keyword>
<dbReference type="SUPFAM" id="SSF53756">
    <property type="entry name" value="UDP-Glycosyltransferase/glycogen phosphorylase"/>
    <property type="match status" value="1"/>
</dbReference>
<feature type="domain" description="Glycosyltransferase subfamily 4-like N-terminal" evidence="4">
    <location>
        <begin position="7"/>
        <end position="139"/>
    </location>
</feature>
<dbReference type="PANTHER" id="PTHR45947:SF3">
    <property type="entry name" value="SULFOQUINOVOSYL TRANSFERASE SQD2"/>
    <property type="match status" value="1"/>
</dbReference>
<dbReference type="Proteomes" id="UP000661894">
    <property type="component" value="Unassembled WGS sequence"/>
</dbReference>
<dbReference type="EMBL" id="JACSPO010000010">
    <property type="protein sequence ID" value="MBD8063394.1"/>
    <property type="molecule type" value="Genomic_DNA"/>
</dbReference>
<name>A0ABR8Z4Y2_9MICO</name>
<reference evidence="5 6" key="1">
    <citation type="submission" date="2020-08" db="EMBL/GenBank/DDBJ databases">
        <title>A Genomic Blueprint of the Chicken Gut Microbiome.</title>
        <authorList>
            <person name="Gilroy R."/>
            <person name="Ravi A."/>
            <person name="Getino M."/>
            <person name="Pursley I."/>
            <person name="Horton D.L."/>
            <person name="Alikhan N.-F."/>
            <person name="Baker D."/>
            <person name="Gharbi K."/>
            <person name="Hall N."/>
            <person name="Watson M."/>
            <person name="Adriaenssens E.M."/>
            <person name="Foster-Nyarko E."/>
            <person name="Jarju S."/>
            <person name="Secka A."/>
            <person name="Antonio M."/>
            <person name="Oren A."/>
            <person name="Chaudhuri R."/>
            <person name="La Ragione R.M."/>
            <person name="Hildebrand F."/>
            <person name="Pallen M.J."/>
        </authorList>
    </citation>
    <scope>NUCLEOTIDE SEQUENCE [LARGE SCALE GENOMIC DNA]</scope>
    <source>
        <strain evidence="5 6">Sa1BUA1</strain>
    </source>
</reference>
<sequence length="351" mass="37309">MHVASSPGPNLESLRADGFETHPIAMRRDISPARDVAALVKLTSLLWQLKPDVVSAGTPKAGLLGTLAAAVIPKAKSVYLVRGLPLETAVGLKRNILVATERLACRSADSVLTISRSLETRLKDLRICDARKLRTLGPGSSKGVDIDRFVPDGATLQHAQATRRTLTAPILGYIGRIAPDKGLDILAESLSILAARNVRGTLLVVGNDDSPSSAAIRARLETSDWTVVQRPYEPAVERVYPVLDILCVPSRREGFGNVVLEAALAGVPSVGMSVTGVVDAIVDGVTGLIAQDSGAAPYAACVEKLATDERLRTRLGTAARDRVVEQFGEEAVCTRYAQHYESLAPAPSAER</sequence>
<evidence type="ECO:0000259" key="4">
    <source>
        <dbReference type="Pfam" id="PF13579"/>
    </source>
</evidence>
<evidence type="ECO:0000256" key="2">
    <source>
        <dbReference type="ARBA" id="ARBA00022676"/>
    </source>
</evidence>
<keyword evidence="3" id="KW-0808">Transferase</keyword>
<evidence type="ECO:0000256" key="3">
    <source>
        <dbReference type="ARBA" id="ARBA00022679"/>
    </source>
</evidence>
<gene>
    <name evidence="5" type="ORF">H9624_13800</name>
</gene>
<dbReference type="Pfam" id="PF13692">
    <property type="entry name" value="Glyco_trans_1_4"/>
    <property type="match status" value="1"/>
</dbReference>
<comment type="caution">
    <text evidence="5">The sequence shown here is derived from an EMBL/GenBank/DDBJ whole genome shotgun (WGS) entry which is preliminary data.</text>
</comment>
<dbReference type="PANTHER" id="PTHR45947">
    <property type="entry name" value="SULFOQUINOVOSYL TRANSFERASE SQD2"/>
    <property type="match status" value="1"/>
</dbReference>